<accession>A0A3T0D6F7</accession>
<feature type="transmembrane region" description="Helical" evidence="9">
    <location>
        <begin position="61"/>
        <end position="94"/>
    </location>
</feature>
<sequence>MPKKNRLIELILLLAAVVSVISVLLITIFIFKEGFSIIKEYGLFNFILGTKWAPLSGKFGILPMIIGSVYVTLGAIIIGVPIGIATAIFLGELVSEKVARAVRPFVELLAGIPSVVYGFYGLVVIVPLIRKMFGGSGFSVLASSIILGIMILPTIINISEVSIRSVPKEYKEGSLALGATHWQTIKGVILPAARSGIIASVILGMGRAIGETMAVIMVAGNSPKIPKGIFDQVRTLTGNIAIEMGYASGKHAQALFATGIVLFVIIMILNTIANVIARRVGEER</sequence>
<evidence type="ECO:0000256" key="3">
    <source>
        <dbReference type="ARBA" id="ARBA00022448"/>
    </source>
</evidence>
<keyword evidence="3" id="KW-0813">Transport</keyword>
<evidence type="ECO:0000256" key="2">
    <source>
        <dbReference type="ARBA" id="ARBA00007069"/>
    </source>
</evidence>
<dbReference type="InterPro" id="IPR000515">
    <property type="entry name" value="MetI-like"/>
</dbReference>
<dbReference type="KEGG" id="ccha:ELD05_08370"/>
<evidence type="ECO:0000313" key="12">
    <source>
        <dbReference type="Proteomes" id="UP000282930"/>
    </source>
</evidence>
<evidence type="ECO:0000259" key="10">
    <source>
        <dbReference type="PROSITE" id="PS50928"/>
    </source>
</evidence>
<dbReference type="InterPro" id="IPR005672">
    <property type="entry name" value="Phosphate_PstA"/>
</dbReference>
<dbReference type="NCBIfam" id="TIGR02138">
    <property type="entry name" value="phosphate_pstC"/>
    <property type="match status" value="1"/>
</dbReference>
<evidence type="ECO:0000256" key="9">
    <source>
        <dbReference type="SAM" id="Phobius"/>
    </source>
</evidence>
<evidence type="ECO:0000313" key="11">
    <source>
        <dbReference type="EMBL" id="AZT90657.1"/>
    </source>
</evidence>
<gene>
    <name evidence="11" type="primary">pstC</name>
    <name evidence="11" type="ORF">ELD05_08370</name>
</gene>
<keyword evidence="7 9" id="KW-1133">Transmembrane helix</keyword>
<reference evidence="11 12" key="1">
    <citation type="submission" date="2018-12" db="EMBL/GenBank/DDBJ databases">
        <title>Genome sequence from the cellulolytic species, Caldicellulosiruptor changbaiensis.</title>
        <authorList>
            <person name="Blumer-Schuette S.E."/>
            <person name="Mendoza C."/>
        </authorList>
    </citation>
    <scope>NUCLEOTIDE SEQUENCE [LARGE SCALE GENOMIC DNA]</scope>
    <source>
        <strain evidence="11 12">CBS-Z</strain>
    </source>
</reference>
<name>A0A3T0D6F7_9FIRM</name>
<feature type="transmembrane region" description="Helical" evidence="9">
    <location>
        <begin position="135"/>
        <end position="158"/>
    </location>
</feature>
<dbReference type="PANTHER" id="PTHR30425">
    <property type="entry name" value="PHOSPHATE TRANSPORT SYSTEM PERMEASE PROTEIN PST"/>
    <property type="match status" value="1"/>
</dbReference>
<organism evidence="11 12">
    <name type="scientific">Caldicellulosiruptor changbaiensis</name>
    <dbReference type="NCBI Taxonomy" id="1222016"/>
    <lineage>
        <taxon>Bacteria</taxon>
        <taxon>Bacillati</taxon>
        <taxon>Bacillota</taxon>
        <taxon>Bacillota incertae sedis</taxon>
        <taxon>Caldicellulosiruptorales</taxon>
        <taxon>Caldicellulosiruptoraceae</taxon>
        <taxon>Caldicellulosiruptor</taxon>
    </lineage>
</organism>
<keyword evidence="12" id="KW-1185">Reference proteome</keyword>
<protein>
    <submittedName>
        <fullName evidence="11">Phosphate ABC transporter permease subunit PstC</fullName>
    </submittedName>
</protein>
<dbReference type="SUPFAM" id="SSF161098">
    <property type="entry name" value="MetI-like"/>
    <property type="match status" value="1"/>
</dbReference>
<dbReference type="GO" id="GO:0035435">
    <property type="term" value="P:phosphate ion transmembrane transport"/>
    <property type="evidence" value="ECO:0007669"/>
    <property type="project" value="InterPro"/>
</dbReference>
<evidence type="ECO:0000256" key="1">
    <source>
        <dbReference type="ARBA" id="ARBA00004651"/>
    </source>
</evidence>
<feature type="domain" description="ABC transmembrane type-1" evidence="10">
    <location>
        <begin position="65"/>
        <end position="273"/>
    </location>
</feature>
<dbReference type="Pfam" id="PF00528">
    <property type="entry name" value="BPD_transp_1"/>
    <property type="match status" value="1"/>
</dbReference>
<dbReference type="GO" id="GO:0005886">
    <property type="term" value="C:plasma membrane"/>
    <property type="evidence" value="ECO:0007669"/>
    <property type="project" value="UniProtKB-SubCell"/>
</dbReference>
<evidence type="ECO:0000256" key="7">
    <source>
        <dbReference type="ARBA" id="ARBA00022989"/>
    </source>
</evidence>
<dbReference type="InterPro" id="IPR035906">
    <property type="entry name" value="MetI-like_sf"/>
</dbReference>
<comment type="subcellular location">
    <subcellularLocation>
        <location evidence="1">Cell membrane</location>
        <topology evidence="1">Multi-pass membrane protein</topology>
    </subcellularLocation>
</comment>
<evidence type="ECO:0000256" key="4">
    <source>
        <dbReference type="ARBA" id="ARBA00022475"/>
    </source>
</evidence>
<dbReference type="NCBIfam" id="TIGR00974">
    <property type="entry name" value="3a0107s02c"/>
    <property type="match status" value="1"/>
</dbReference>
<comment type="similarity">
    <text evidence="2">Belongs to the binding-protein-dependent transport system permease family. CysTW subfamily.</text>
</comment>
<dbReference type="RefSeq" id="WP_011917138.1">
    <property type="nucleotide sequence ID" value="NZ_CP034791.1"/>
</dbReference>
<dbReference type="AlphaFoldDB" id="A0A3T0D6F7"/>
<proteinExistence type="inferred from homology"/>
<keyword evidence="8 9" id="KW-0472">Membrane</keyword>
<dbReference type="PROSITE" id="PS50928">
    <property type="entry name" value="ABC_TM1"/>
    <property type="match status" value="1"/>
</dbReference>
<dbReference type="EMBL" id="CP034791">
    <property type="protein sequence ID" value="AZT90657.1"/>
    <property type="molecule type" value="Genomic_DNA"/>
</dbReference>
<dbReference type="GO" id="GO:0005315">
    <property type="term" value="F:phosphate transmembrane transporter activity"/>
    <property type="evidence" value="ECO:0007669"/>
    <property type="project" value="InterPro"/>
</dbReference>
<dbReference type="Proteomes" id="UP000282930">
    <property type="component" value="Chromosome"/>
</dbReference>
<evidence type="ECO:0000256" key="8">
    <source>
        <dbReference type="ARBA" id="ARBA00023136"/>
    </source>
</evidence>
<evidence type="ECO:0000256" key="5">
    <source>
        <dbReference type="ARBA" id="ARBA00022592"/>
    </source>
</evidence>
<feature type="transmembrane region" description="Helical" evidence="9">
    <location>
        <begin position="254"/>
        <end position="277"/>
    </location>
</feature>
<dbReference type="CDD" id="cd06261">
    <property type="entry name" value="TM_PBP2"/>
    <property type="match status" value="1"/>
</dbReference>
<dbReference type="InterPro" id="IPR011864">
    <property type="entry name" value="Phosphate_PstC"/>
</dbReference>
<keyword evidence="6 9" id="KW-0812">Transmembrane</keyword>
<feature type="transmembrane region" description="Helical" evidence="9">
    <location>
        <begin position="7"/>
        <end position="31"/>
    </location>
</feature>
<dbReference type="InterPro" id="IPR051124">
    <property type="entry name" value="Phosphate_Transport_Permease"/>
</dbReference>
<dbReference type="PANTHER" id="PTHR30425:SF1">
    <property type="entry name" value="PHOSPHATE TRANSPORT SYSTEM PERMEASE PROTEIN PSTC"/>
    <property type="match status" value="1"/>
</dbReference>
<feature type="transmembrane region" description="Helical" evidence="9">
    <location>
        <begin position="106"/>
        <end position="129"/>
    </location>
</feature>
<keyword evidence="5" id="KW-0592">Phosphate transport</keyword>
<keyword evidence="4" id="KW-1003">Cell membrane</keyword>
<dbReference type="Gene3D" id="1.10.3720.10">
    <property type="entry name" value="MetI-like"/>
    <property type="match status" value="1"/>
</dbReference>
<evidence type="ECO:0000256" key="6">
    <source>
        <dbReference type="ARBA" id="ARBA00022692"/>
    </source>
</evidence>